<dbReference type="GO" id="GO:0005886">
    <property type="term" value="C:plasma membrane"/>
    <property type="evidence" value="ECO:0007669"/>
    <property type="project" value="TreeGrafter"/>
</dbReference>
<dbReference type="AlphaFoldDB" id="A0A4D7BL00"/>
<dbReference type="OrthoDB" id="230260at2"/>
<sequence length="527" mass="56797">MVVQVHLQDIGLQKRIEAERLASWLARRIPEMRQEVARAEQDLEAYRLVQGVAAAGNPDETGQQIAQLARQLAVAGSEALAVQERLGRIQDLRARGAPTSALAEAIGSAVLADLGRRELSLAGSGQEAGTEQRRNLDLAIRQEIDRSVARLESEARIYRAQTKSIEERLQPLKGAATETAAGMSGLRALERQAAAVVQLFDALLRRQQEANEQVQFVQPDARLLAEAWPPERPSSIHPAFFVPPAVVAFGIMGVLLAFALDRLNRTIRDEDEAVAALGVPCLATMPAVAQWQTMRIQDLLQDEQQAAYARAVRALLVSLLSPNTTGTESKVILVTSSLPGEGKTTLAWSLAILAARFRMRVLLLNLGGQPSALEGEIRAGRNLAVPGVDLAALIAGGGPLSDAVERIPELKVDYIPASRLGGLFHVLAGSRISPWLDQFREAYDLIIVDAPPLADRPEASLLASWADKVLFAVRCKATYRETAQNALRLVSGTAGFDPDGASRVASVLTWVDAESDPWFGAETSAAP</sequence>
<keyword evidence="4" id="KW-1185">Reference proteome</keyword>
<feature type="transmembrane region" description="Helical" evidence="2">
    <location>
        <begin position="240"/>
        <end position="260"/>
    </location>
</feature>
<keyword evidence="2" id="KW-1133">Transmembrane helix</keyword>
<protein>
    <submittedName>
        <fullName evidence="3">Uncharacterized protein</fullName>
    </submittedName>
</protein>
<dbReference type="InterPro" id="IPR050445">
    <property type="entry name" value="Bact_polysacc_biosynth/exp"/>
</dbReference>
<dbReference type="KEGG" id="pstg:E8M01_31800"/>
<name>A0A4D7BL00_9HYPH</name>
<accession>A0A4D7BL00</accession>
<dbReference type="EMBL" id="CP039690">
    <property type="protein sequence ID" value="QCI68412.1"/>
    <property type="molecule type" value="Genomic_DNA"/>
</dbReference>
<evidence type="ECO:0000313" key="4">
    <source>
        <dbReference type="Proteomes" id="UP000298781"/>
    </source>
</evidence>
<evidence type="ECO:0000313" key="3">
    <source>
        <dbReference type="EMBL" id="QCI68412.1"/>
    </source>
</evidence>
<proteinExistence type="predicted"/>
<evidence type="ECO:0000256" key="2">
    <source>
        <dbReference type="SAM" id="Phobius"/>
    </source>
</evidence>
<evidence type="ECO:0000256" key="1">
    <source>
        <dbReference type="SAM" id="Coils"/>
    </source>
</evidence>
<dbReference type="SUPFAM" id="SSF52540">
    <property type="entry name" value="P-loop containing nucleoside triphosphate hydrolases"/>
    <property type="match status" value="1"/>
</dbReference>
<dbReference type="Gene3D" id="3.40.50.300">
    <property type="entry name" value="P-loop containing nucleotide triphosphate hydrolases"/>
    <property type="match status" value="1"/>
</dbReference>
<dbReference type="PANTHER" id="PTHR32309">
    <property type="entry name" value="TYROSINE-PROTEIN KINASE"/>
    <property type="match status" value="1"/>
</dbReference>
<gene>
    <name evidence="3" type="ORF">E8M01_31800</name>
</gene>
<feature type="coiled-coil region" evidence="1">
    <location>
        <begin position="141"/>
        <end position="168"/>
    </location>
</feature>
<dbReference type="GO" id="GO:0004713">
    <property type="term" value="F:protein tyrosine kinase activity"/>
    <property type="evidence" value="ECO:0007669"/>
    <property type="project" value="TreeGrafter"/>
</dbReference>
<reference evidence="3 4" key="1">
    <citation type="submission" date="2019-04" db="EMBL/GenBank/DDBJ databases">
        <title>Phreatobacter aquaticus sp. nov.</title>
        <authorList>
            <person name="Choi A."/>
        </authorList>
    </citation>
    <scope>NUCLEOTIDE SEQUENCE [LARGE SCALE GENOMIC DNA]</scope>
    <source>
        <strain evidence="3 4">KCTC 52518</strain>
    </source>
</reference>
<keyword evidence="2" id="KW-0472">Membrane</keyword>
<organism evidence="3 4">
    <name type="scientific">Phreatobacter stygius</name>
    <dbReference type="NCBI Taxonomy" id="1940610"/>
    <lineage>
        <taxon>Bacteria</taxon>
        <taxon>Pseudomonadati</taxon>
        <taxon>Pseudomonadota</taxon>
        <taxon>Alphaproteobacteria</taxon>
        <taxon>Hyphomicrobiales</taxon>
        <taxon>Phreatobacteraceae</taxon>
        <taxon>Phreatobacter</taxon>
    </lineage>
</organism>
<dbReference type="Proteomes" id="UP000298781">
    <property type="component" value="Chromosome"/>
</dbReference>
<keyword evidence="1" id="KW-0175">Coiled coil</keyword>
<dbReference type="InterPro" id="IPR027417">
    <property type="entry name" value="P-loop_NTPase"/>
</dbReference>
<keyword evidence="2" id="KW-0812">Transmembrane</keyword>
<dbReference type="PANTHER" id="PTHR32309:SF13">
    <property type="entry name" value="FERRIC ENTEROBACTIN TRANSPORT PROTEIN FEPE"/>
    <property type="match status" value="1"/>
</dbReference>